<gene>
    <name evidence="4" type="ORF">SAMN05421782_101254</name>
</gene>
<dbReference type="GO" id="GO:0005524">
    <property type="term" value="F:ATP binding"/>
    <property type="evidence" value="ECO:0007669"/>
    <property type="project" value="UniProtKB-KW"/>
</dbReference>
<dbReference type="PANTHER" id="PTHR22683:SF1">
    <property type="entry name" value="TYPE VII SECRETION SYSTEM PROTEIN ESSC"/>
    <property type="match status" value="1"/>
</dbReference>
<dbReference type="EMBL" id="FNMX01000001">
    <property type="protein sequence ID" value="SDW05822.1"/>
    <property type="molecule type" value="Genomic_DNA"/>
</dbReference>
<reference evidence="4 5" key="1">
    <citation type="submission" date="2016-10" db="EMBL/GenBank/DDBJ databases">
        <authorList>
            <person name="Varghese N."/>
            <person name="Submissions S."/>
        </authorList>
    </citation>
    <scope>NUCLEOTIDE SEQUENCE [LARGE SCALE GENOMIC DNA]</scope>
    <source>
        <strain evidence="4 5">ATCC 49954</strain>
    </source>
</reference>
<dbReference type="Gene3D" id="3.40.50.300">
    <property type="entry name" value="P-loop containing nucleotide triphosphate hydrolases"/>
    <property type="match status" value="1"/>
</dbReference>
<accession>A0AAX2DL38</accession>
<evidence type="ECO:0000313" key="4">
    <source>
        <dbReference type="EMBL" id="SDW05822.1"/>
    </source>
</evidence>
<dbReference type="GO" id="GO:0003677">
    <property type="term" value="F:DNA binding"/>
    <property type="evidence" value="ECO:0007669"/>
    <property type="project" value="InterPro"/>
</dbReference>
<evidence type="ECO:0000256" key="1">
    <source>
        <dbReference type="ARBA" id="ARBA00022741"/>
    </source>
</evidence>
<evidence type="ECO:0000256" key="2">
    <source>
        <dbReference type="ARBA" id="ARBA00022840"/>
    </source>
</evidence>
<organism evidence="4 5">
    <name type="scientific">Listeria ivanovii</name>
    <dbReference type="NCBI Taxonomy" id="1638"/>
    <lineage>
        <taxon>Bacteria</taxon>
        <taxon>Bacillati</taxon>
        <taxon>Bacillota</taxon>
        <taxon>Bacilli</taxon>
        <taxon>Bacillales</taxon>
        <taxon>Listeriaceae</taxon>
        <taxon>Listeria</taxon>
    </lineage>
</organism>
<dbReference type="Proteomes" id="UP000183610">
    <property type="component" value="Unassembled WGS sequence"/>
</dbReference>
<dbReference type="SUPFAM" id="SSF52540">
    <property type="entry name" value="P-loop containing nucleoside triphosphate hydrolases"/>
    <property type="match status" value="1"/>
</dbReference>
<keyword evidence="2" id="KW-0067">ATP-binding</keyword>
<keyword evidence="1" id="KW-0547">Nucleotide-binding</keyword>
<dbReference type="Pfam" id="PF01580">
    <property type="entry name" value="FtsK_SpoIIIE"/>
    <property type="match status" value="1"/>
</dbReference>
<protein>
    <submittedName>
        <fullName evidence="4">FtsK/SpoIIIE family protein</fullName>
    </submittedName>
</protein>
<evidence type="ECO:0000313" key="5">
    <source>
        <dbReference type="Proteomes" id="UP000183610"/>
    </source>
</evidence>
<feature type="domain" description="FtsK" evidence="3">
    <location>
        <begin position="20"/>
        <end position="82"/>
    </location>
</feature>
<dbReference type="PANTHER" id="PTHR22683">
    <property type="entry name" value="SPORULATION PROTEIN RELATED"/>
    <property type="match status" value="1"/>
</dbReference>
<dbReference type="InterPro" id="IPR002543">
    <property type="entry name" value="FtsK_dom"/>
</dbReference>
<dbReference type="AlphaFoldDB" id="A0AAX2DL38"/>
<dbReference type="InterPro" id="IPR027417">
    <property type="entry name" value="P-loop_NTPase"/>
</dbReference>
<name>A0AAX2DL38_LISIV</name>
<sequence>MYGVERVEELNIAGRWAKNETYKSLAVPLGLRGKDDIVQLNLHEKAHRPHGLVAGTTGSGKSEIIQSYIISLGVNFHPYEVAYALKTRDTNNVDLKYMRKRMKRYARERKWKIKADELYGVILYNSDEVIFDFYIPLIKTINQRKKS</sequence>
<proteinExistence type="predicted"/>
<evidence type="ECO:0000259" key="3">
    <source>
        <dbReference type="Pfam" id="PF01580"/>
    </source>
</evidence>
<comment type="caution">
    <text evidence="4">The sequence shown here is derived from an EMBL/GenBank/DDBJ whole genome shotgun (WGS) entry which is preliminary data.</text>
</comment>
<dbReference type="InterPro" id="IPR050206">
    <property type="entry name" value="FtsK/SpoIIIE/SftA"/>
</dbReference>